<protein>
    <submittedName>
        <fullName evidence="1">Uncharacterized protein</fullName>
    </submittedName>
</protein>
<reference evidence="1" key="1">
    <citation type="submission" date="2018-02" db="EMBL/GenBank/DDBJ databases">
        <title>Rhizophora mucronata_Transcriptome.</title>
        <authorList>
            <person name="Meera S.P."/>
            <person name="Sreeshan A."/>
            <person name="Augustine A."/>
        </authorList>
    </citation>
    <scope>NUCLEOTIDE SEQUENCE</scope>
    <source>
        <tissue evidence="1">Leaf</tissue>
    </source>
</reference>
<accession>A0A2P2PUX6</accession>
<dbReference type="EMBL" id="GGEC01078047">
    <property type="protein sequence ID" value="MBX58531.1"/>
    <property type="molecule type" value="Transcribed_RNA"/>
</dbReference>
<evidence type="ECO:0000313" key="1">
    <source>
        <dbReference type="EMBL" id="MBX58531.1"/>
    </source>
</evidence>
<organism evidence="1">
    <name type="scientific">Rhizophora mucronata</name>
    <name type="common">Asiatic mangrove</name>
    <dbReference type="NCBI Taxonomy" id="61149"/>
    <lineage>
        <taxon>Eukaryota</taxon>
        <taxon>Viridiplantae</taxon>
        <taxon>Streptophyta</taxon>
        <taxon>Embryophyta</taxon>
        <taxon>Tracheophyta</taxon>
        <taxon>Spermatophyta</taxon>
        <taxon>Magnoliopsida</taxon>
        <taxon>eudicotyledons</taxon>
        <taxon>Gunneridae</taxon>
        <taxon>Pentapetalae</taxon>
        <taxon>rosids</taxon>
        <taxon>fabids</taxon>
        <taxon>Malpighiales</taxon>
        <taxon>Rhizophoraceae</taxon>
        <taxon>Rhizophora</taxon>
    </lineage>
</organism>
<sequence length="28" mass="3278">MKLSSSSFYLSKLYIYCLRLCVFITINA</sequence>
<dbReference type="AlphaFoldDB" id="A0A2P2PUX6"/>
<proteinExistence type="predicted"/>
<name>A0A2P2PUX6_RHIMU</name>